<reference evidence="8" key="1">
    <citation type="journal article" date="2019" name="Int. J. Syst. Evol. Microbiol.">
        <title>The Global Catalogue of Microorganisms (GCM) 10K type strain sequencing project: providing services to taxonomists for standard genome sequencing and annotation.</title>
        <authorList>
            <consortium name="The Broad Institute Genomics Platform"/>
            <consortium name="The Broad Institute Genome Sequencing Center for Infectious Disease"/>
            <person name="Wu L."/>
            <person name="Ma J."/>
        </authorList>
    </citation>
    <scope>NUCLEOTIDE SEQUENCE [LARGE SCALE GENOMIC DNA]</scope>
    <source>
        <strain evidence="8">CCM 7941</strain>
    </source>
</reference>
<dbReference type="Gene3D" id="3.40.1010.10">
    <property type="entry name" value="Cobalt-precorrin-4 Transmethylase, Domain 1"/>
    <property type="match status" value="1"/>
</dbReference>
<dbReference type="NCBIfam" id="TIGR02467">
    <property type="entry name" value="CbiE"/>
    <property type="match status" value="1"/>
</dbReference>
<dbReference type="NCBIfam" id="TIGR02469">
    <property type="entry name" value="CbiT"/>
    <property type="match status" value="1"/>
</dbReference>
<keyword evidence="2" id="KW-0169">Cobalamin biosynthesis</keyword>
<proteinExistence type="predicted"/>
<feature type="domain" description="Tetrapyrrole methylase" evidence="6">
    <location>
        <begin position="30"/>
        <end position="217"/>
    </location>
</feature>
<accession>A0ABV7LIE6</accession>
<dbReference type="CDD" id="cd02440">
    <property type="entry name" value="AdoMet_MTases"/>
    <property type="match status" value="1"/>
</dbReference>
<keyword evidence="5" id="KW-0949">S-adenosyl-L-methionine</keyword>
<dbReference type="InterPro" id="IPR035996">
    <property type="entry name" value="4pyrrol_Methylase_sf"/>
</dbReference>
<comment type="pathway">
    <text evidence="1">Cofactor biosynthesis; adenosylcobalamin biosynthesis.</text>
</comment>
<dbReference type="CDD" id="cd11644">
    <property type="entry name" value="Precorrin-6Y-MT"/>
    <property type="match status" value="1"/>
</dbReference>
<dbReference type="InterPro" id="IPR029063">
    <property type="entry name" value="SAM-dependent_MTases_sf"/>
</dbReference>
<name>A0ABV7LIE6_9HYPH</name>
<keyword evidence="8" id="KW-1185">Reference proteome</keyword>
<dbReference type="Gene3D" id="3.40.50.150">
    <property type="entry name" value="Vaccinia Virus protein VP39"/>
    <property type="match status" value="1"/>
</dbReference>
<organism evidence="7 8">
    <name type="scientific">Camelimonas abortus</name>
    <dbReference type="NCBI Taxonomy" id="1017184"/>
    <lineage>
        <taxon>Bacteria</taxon>
        <taxon>Pseudomonadati</taxon>
        <taxon>Pseudomonadota</taxon>
        <taxon>Alphaproteobacteria</taxon>
        <taxon>Hyphomicrobiales</taxon>
        <taxon>Chelatococcaceae</taxon>
        <taxon>Camelimonas</taxon>
    </lineage>
</organism>
<dbReference type="PANTHER" id="PTHR43182">
    <property type="entry name" value="COBALT-PRECORRIN-6B C(15)-METHYLTRANSFERASE (DECARBOXYLATING)"/>
    <property type="match status" value="1"/>
</dbReference>
<dbReference type="Pfam" id="PF01135">
    <property type="entry name" value="PCMT"/>
    <property type="match status" value="1"/>
</dbReference>
<dbReference type="InterPro" id="IPR014008">
    <property type="entry name" value="Cbl_synth_MTase_CbiT"/>
</dbReference>
<protein>
    <submittedName>
        <fullName evidence="7">Precorrin-6y C5,15-methyltransferase (Decarboxylating) subunit CbiE</fullName>
    </submittedName>
</protein>
<evidence type="ECO:0000313" key="8">
    <source>
        <dbReference type="Proteomes" id="UP001595536"/>
    </source>
</evidence>
<evidence type="ECO:0000313" key="7">
    <source>
        <dbReference type="EMBL" id="MFC3267394.1"/>
    </source>
</evidence>
<dbReference type="Pfam" id="PF00590">
    <property type="entry name" value="TP_methylase"/>
    <property type="match status" value="1"/>
</dbReference>
<evidence type="ECO:0000256" key="4">
    <source>
        <dbReference type="ARBA" id="ARBA00022679"/>
    </source>
</evidence>
<evidence type="ECO:0000256" key="2">
    <source>
        <dbReference type="ARBA" id="ARBA00022573"/>
    </source>
</evidence>
<dbReference type="InterPro" id="IPR050714">
    <property type="entry name" value="Cobalamin_biosynth_MTase"/>
</dbReference>
<comment type="caution">
    <text evidence="7">The sequence shown here is derived from an EMBL/GenBank/DDBJ whole genome shotgun (WGS) entry which is preliminary data.</text>
</comment>
<evidence type="ECO:0000256" key="5">
    <source>
        <dbReference type="ARBA" id="ARBA00022691"/>
    </source>
</evidence>
<dbReference type="InterPro" id="IPR006365">
    <property type="entry name" value="Cbl_synth_CobL"/>
</dbReference>
<dbReference type="RefSeq" id="WP_376832495.1">
    <property type="nucleotide sequence ID" value="NZ_JBHLWR010000006.1"/>
</dbReference>
<keyword evidence="4" id="KW-0808">Transferase</keyword>
<dbReference type="PANTHER" id="PTHR43182:SF1">
    <property type="entry name" value="COBALT-PRECORRIN-7 C(5)-METHYLTRANSFERASE"/>
    <property type="match status" value="1"/>
</dbReference>
<keyword evidence="3" id="KW-0489">Methyltransferase</keyword>
<dbReference type="InterPro" id="IPR012818">
    <property type="entry name" value="CbiE"/>
</dbReference>
<dbReference type="Proteomes" id="UP001595536">
    <property type="component" value="Unassembled WGS sequence"/>
</dbReference>
<evidence type="ECO:0000256" key="1">
    <source>
        <dbReference type="ARBA" id="ARBA00004953"/>
    </source>
</evidence>
<evidence type="ECO:0000256" key="3">
    <source>
        <dbReference type="ARBA" id="ARBA00022603"/>
    </source>
</evidence>
<dbReference type="SUPFAM" id="SSF53335">
    <property type="entry name" value="S-adenosyl-L-methionine-dependent methyltransferases"/>
    <property type="match status" value="1"/>
</dbReference>
<sequence length="434" mass="45402">MRPSNDEPLAIASATAWSPVASTTHVGPWLSVVGIGEDGLDGLSPAAARAVSSAAVVYGGSRHLALAAALITGEAIVWASPFSDSLEQLLALRGQAVCVLASGDPMHFGVGATLARRLPPAEMQVYAQPSAFTLAAAHLGWPLQDVTLISLHGRDETALLDALAPRARVIALTSDGEAPVRLTRMLTDAGWGQSEVHVLEAMGGPQQRHTASTARDLPSTMFNQLNVMAFELQPDADILPPGPAFGLPDDAFAHDGQITKQSIRSITMTALSPRSGDLLWDLGAGSGSVSIEWLRLSPCLRAIAVEASAERVARIRQNARRLCAARLVVYEGRSRDVTPQLAPPDAVFIGGGADSALIESAMAALKPGGRLVINAVTLETQALVTDMLLRHGGAATQISIAHAAPVGSLHGWRSAMPVIQWRWLKATTGAEAAS</sequence>
<dbReference type="EMBL" id="JBHRUV010000120">
    <property type="protein sequence ID" value="MFC3267394.1"/>
    <property type="molecule type" value="Genomic_DNA"/>
</dbReference>
<gene>
    <name evidence="7" type="primary">cbiE</name>
    <name evidence="7" type="ORF">ACFOEX_13735</name>
</gene>
<evidence type="ECO:0000259" key="6">
    <source>
        <dbReference type="Pfam" id="PF00590"/>
    </source>
</evidence>
<dbReference type="PIRSF" id="PIRSF036428">
    <property type="entry name" value="CobL"/>
    <property type="match status" value="1"/>
</dbReference>
<dbReference type="InterPro" id="IPR000878">
    <property type="entry name" value="4pyrrol_Mease"/>
</dbReference>
<dbReference type="InterPro" id="IPR014777">
    <property type="entry name" value="4pyrrole_Mease_sub1"/>
</dbReference>
<dbReference type="SUPFAM" id="SSF53790">
    <property type="entry name" value="Tetrapyrrole methylase"/>
    <property type="match status" value="1"/>
</dbReference>